<dbReference type="Proteomes" id="UP000789366">
    <property type="component" value="Unassembled WGS sequence"/>
</dbReference>
<reference evidence="1" key="1">
    <citation type="submission" date="2021-06" db="EMBL/GenBank/DDBJ databases">
        <authorList>
            <person name="Kallberg Y."/>
            <person name="Tangrot J."/>
            <person name="Rosling A."/>
        </authorList>
    </citation>
    <scope>NUCLEOTIDE SEQUENCE</scope>
    <source>
        <strain evidence="1">28 12/20/2015</strain>
    </source>
</reference>
<gene>
    <name evidence="1" type="ORF">SPELUC_LOCUS15243</name>
</gene>
<organism evidence="1 2">
    <name type="scientific">Cetraspora pellucida</name>
    <dbReference type="NCBI Taxonomy" id="1433469"/>
    <lineage>
        <taxon>Eukaryota</taxon>
        <taxon>Fungi</taxon>
        <taxon>Fungi incertae sedis</taxon>
        <taxon>Mucoromycota</taxon>
        <taxon>Glomeromycotina</taxon>
        <taxon>Glomeromycetes</taxon>
        <taxon>Diversisporales</taxon>
        <taxon>Gigasporaceae</taxon>
        <taxon>Cetraspora</taxon>
    </lineage>
</organism>
<name>A0ACA9QQT6_9GLOM</name>
<evidence type="ECO:0000313" key="2">
    <source>
        <dbReference type="Proteomes" id="UP000789366"/>
    </source>
</evidence>
<comment type="caution">
    <text evidence="1">The sequence shown here is derived from an EMBL/GenBank/DDBJ whole genome shotgun (WGS) entry which is preliminary data.</text>
</comment>
<dbReference type="EMBL" id="CAJVPW010049224">
    <property type="protein sequence ID" value="CAG8762611.1"/>
    <property type="molecule type" value="Genomic_DNA"/>
</dbReference>
<sequence length="41" mass="4832">DFEMFPEQDYFCNCKSHEEYSQDNSLSNKENGSISLQNPKK</sequence>
<keyword evidence="2" id="KW-1185">Reference proteome</keyword>
<proteinExistence type="predicted"/>
<evidence type="ECO:0000313" key="1">
    <source>
        <dbReference type="EMBL" id="CAG8762611.1"/>
    </source>
</evidence>
<accession>A0ACA9QQT6</accession>
<protein>
    <submittedName>
        <fullName evidence="1">623_t:CDS:1</fullName>
    </submittedName>
</protein>
<feature type="non-terminal residue" evidence="1">
    <location>
        <position position="1"/>
    </location>
</feature>